<feature type="transmembrane region" description="Helical" evidence="8">
    <location>
        <begin position="145"/>
        <end position="176"/>
    </location>
</feature>
<reference evidence="9 10" key="1">
    <citation type="submission" date="2016-01" db="EMBL/GenBank/DDBJ databases">
        <title>Investigation of taxonomic status of Bacillus aminovorans.</title>
        <authorList>
            <person name="Verma A."/>
            <person name="Pal Y."/>
            <person name="Krishnamurthi S."/>
        </authorList>
    </citation>
    <scope>NUCLEOTIDE SEQUENCE [LARGE SCALE GENOMIC DNA]</scope>
    <source>
        <strain evidence="9 10">DSM 1314</strain>
    </source>
</reference>
<keyword evidence="10" id="KW-1185">Reference proteome</keyword>
<dbReference type="PROSITE" id="PS01303">
    <property type="entry name" value="BCCT"/>
    <property type="match status" value="1"/>
</dbReference>
<dbReference type="PANTHER" id="PTHR30047">
    <property type="entry name" value="HIGH-AFFINITY CHOLINE TRANSPORT PROTEIN-RELATED"/>
    <property type="match status" value="1"/>
</dbReference>
<keyword evidence="6 8" id="KW-1133">Transmembrane helix</keyword>
<feature type="transmembrane region" description="Helical" evidence="8">
    <location>
        <begin position="390"/>
        <end position="416"/>
    </location>
</feature>
<protein>
    <submittedName>
        <fullName evidence="9">Glycine/betaine ABC transporter permease</fullName>
    </submittedName>
</protein>
<feature type="transmembrane region" description="Helical" evidence="8">
    <location>
        <begin position="89"/>
        <end position="108"/>
    </location>
</feature>
<keyword evidence="4" id="KW-1003">Cell membrane</keyword>
<feature type="transmembrane region" description="Helical" evidence="8">
    <location>
        <begin position="188"/>
        <end position="213"/>
    </location>
</feature>
<dbReference type="GO" id="GO:0022857">
    <property type="term" value="F:transmembrane transporter activity"/>
    <property type="evidence" value="ECO:0007669"/>
    <property type="project" value="InterPro"/>
</dbReference>
<evidence type="ECO:0000256" key="1">
    <source>
        <dbReference type="ARBA" id="ARBA00004651"/>
    </source>
</evidence>
<evidence type="ECO:0000256" key="7">
    <source>
        <dbReference type="ARBA" id="ARBA00023136"/>
    </source>
</evidence>
<dbReference type="InterPro" id="IPR018093">
    <property type="entry name" value="BCCT_CS"/>
</dbReference>
<evidence type="ECO:0000313" key="10">
    <source>
        <dbReference type="Proteomes" id="UP000076935"/>
    </source>
</evidence>
<feature type="transmembrane region" description="Helical" evidence="8">
    <location>
        <begin position="259"/>
        <end position="283"/>
    </location>
</feature>
<organism evidence="9 10">
    <name type="scientific">Domibacillus aminovorans</name>
    <dbReference type="NCBI Taxonomy" id="29332"/>
    <lineage>
        <taxon>Bacteria</taxon>
        <taxon>Bacillati</taxon>
        <taxon>Bacillota</taxon>
        <taxon>Bacilli</taxon>
        <taxon>Bacillales</taxon>
        <taxon>Bacillaceae</taxon>
        <taxon>Domibacillus</taxon>
    </lineage>
</organism>
<feature type="transmembrane region" description="Helical" evidence="8">
    <location>
        <begin position="344"/>
        <end position="370"/>
    </location>
</feature>
<evidence type="ECO:0000313" key="9">
    <source>
        <dbReference type="EMBL" id="OAH61392.1"/>
    </source>
</evidence>
<accession>A0A177L7V8</accession>
<name>A0A177L7V8_9BACI</name>
<comment type="subcellular location">
    <subcellularLocation>
        <location evidence="1">Cell membrane</location>
        <topology evidence="1">Multi-pass membrane protein</topology>
    </subcellularLocation>
</comment>
<evidence type="ECO:0000256" key="2">
    <source>
        <dbReference type="ARBA" id="ARBA00005658"/>
    </source>
</evidence>
<feature type="transmembrane region" description="Helical" evidence="8">
    <location>
        <begin position="225"/>
        <end position="247"/>
    </location>
</feature>
<evidence type="ECO:0000256" key="4">
    <source>
        <dbReference type="ARBA" id="ARBA00022475"/>
    </source>
</evidence>
<dbReference type="InterPro" id="IPR000060">
    <property type="entry name" value="BCCT_transptr"/>
</dbReference>
<dbReference type="GO" id="GO:0005886">
    <property type="term" value="C:plasma membrane"/>
    <property type="evidence" value="ECO:0007669"/>
    <property type="project" value="UniProtKB-SubCell"/>
</dbReference>
<comment type="caution">
    <text evidence="9">The sequence shown here is derived from an EMBL/GenBank/DDBJ whole genome shotgun (WGS) entry which is preliminary data.</text>
</comment>
<dbReference type="Pfam" id="PF02028">
    <property type="entry name" value="BCCT"/>
    <property type="match status" value="1"/>
</dbReference>
<dbReference type="PANTHER" id="PTHR30047:SF7">
    <property type="entry name" value="HIGH-AFFINITY CHOLINE TRANSPORT PROTEIN"/>
    <property type="match status" value="1"/>
</dbReference>
<dbReference type="Proteomes" id="UP000076935">
    <property type="component" value="Unassembled WGS sequence"/>
</dbReference>
<dbReference type="EMBL" id="LQWY01000021">
    <property type="protein sequence ID" value="OAH61392.1"/>
    <property type="molecule type" value="Genomic_DNA"/>
</dbReference>
<dbReference type="AlphaFoldDB" id="A0A177L7V8"/>
<feature type="transmembrane region" description="Helical" evidence="8">
    <location>
        <begin position="468"/>
        <end position="488"/>
    </location>
</feature>
<dbReference type="STRING" id="29332.AWH48_00295"/>
<evidence type="ECO:0000256" key="3">
    <source>
        <dbReference type="ARBA" id="ARBA00022448"/>
    </source>
</evidence>
<evidence type="ECO:0000256" key="6">
    <source>
        <dbReference type="ARBA" id="ARBA00022989"/>
    </source>
</evidence>
<keyword evidence="3" id="KW-0813">Transport</keyword>
<feature type="transmembrane region" description="Helical" evidence="8">
    <location>
        <begin position="12"/>
        <end position="30"/>
    </location>
</feature>
<sequence>MNTNSIYKNSVFYVSILITGVFIIWGIFFTENLTKVTTAFFNGTINHFGWVYLSSALFFVLFAFYLLFSKYGRIRLGKESDRPEFKTGSWLAMLFGAGMGIGIVYYAVAEPVLHYTSPPIGKGYTDTAAAEAMKYTFFHWGLQPWGIYAVIGLAFAFFQFNRGLPASVSSVFYPVLKDKIYGPIGKTIDILAVVATVFGIATSLGLGTMQITAGLNHLFNVPDTLTIQIIVIAVATVLFLISITTGLKRGIKYLSNTAIILSFTMMALIMIVGPTSSIFKVLFDTTGSYFNDWLDMSLSLQPFGEGEWINGWTLFYWAWWIAWAPFVGMFIARISKGRTISQFITGVLIVPALGTFVWLSIFGGSALHIIHNLGNPELATQITSNLSLSIFSFFDYLPLSSLLSILGFTVVAVYYITVADTATYVLGMLCEGGKLNPSNKIKITWGVIQSLVAVVLLLAGGLEVLQKVSIAAAFPFAIVMLLMCWSLIRELRNEVDINKKSVKEEKAS</sequence>
<keyword evidence="5 8" id="KW-0812">Transmembrane</keyword>
<comment type="similarity">
    <text evidence="2">Belongs to the BCCT transporter (TC 2.A.15) family.</text>
</comment>
<evidence type="ECO:0000256" key="5">
    <source>
        <dbReference type="ARBA" id="ARBA00022692"/>
    </source>
</evidence>
<evidence type="ECO:0000256" key="8">
    <source>
        <dbReference type="SAM" id="Phobius"/>
    </source>
</evidence>
<dbReference type="NCBIfam" id="TIGR00842">
    <property type="entry name" value="bcct"/>
    <property type="match status" value="1"/>
</dbReference>
<feature type="transmembrane region" description="Helical" evidence="8">
    <location>
        <begin position="314"/>
        <end position="332"/>
    </location>
</feature>
<dbReference type="RefSeq" id="WP_063965444.1">
    <property type="nucleotide sequence ID" value="NZ_JBCNAN010000009.1"/>
</dbReference>
<proteinExistence type="inferred from homology"/>
<keyword evidence="7 8" id="KW-0472">Membrane</keyword>
<feature type="transmembrane region" description="Helical" evidence="8">
    <location>
        <begin position="443"/>
        <end position="462"/>
    </location>
</feature>
<feature type="transmembrane region" description="Helical" evidence="8">
    <location>
        <begin position="50"/>
        <end position="68"/>
    </location>
</feature>
<gene>
    <name evidence="9" type="ORF">AWH49_13385</name>
</gene>